<dbReference type="Proteomes" id="UP000260812">
    <property type="component" value="Unassembled WGS sequence"/>
</dbReference>
<dbReference type="OrthoDB" id="2060763at2"/>
<evidence type="ECO:0000313" key="4">
    <source>
        <dbReference type="Proteomes" id="UP000261166"/>
    </source>
</evidence>
<sequence length="100" mass="11555">MNEHDFIFVPHSSARLRSKETADQHKKLFKAGNPAGAARLLKNHPHLEAFTASLFNFLEQKLVSIEEQLSFKKQEIFNVYSDTEPTAEEMAGKVFWNKEY</sequence>
<keyword evidence="3" id="KW-1185">Reference proteome</keyword>
<dbReference type="Proteomes" id="UP000261166">
    <property type="component" value="Unassembled WGS sequence"/>
</dbReference>
<organism evidence="1 3">
    <name type="scientific">Eisenbergiella massiliensis</name>
    <dbReference type="NCBI Taxonomy" id="1720294"/>
    <lineage>
        <taxon>Bacteria</taxon>
        <taxon>Bacillati</taxon>
        <taxon>Bacillota</taxon>
        <taxon>Clostridia</taxon>
        <taxon>Lachnospirales</taxon>
        <taxon>Lachnospiraceae</taxon>
        <taxon>Eisenbergiella</taxon>
    </lineage>
</organism>
<dbReference type="EMBL" id="QVLV01000012">
    <property type="protein sequence ID" value="RGE58319.1"/>
    <property type="molecule type" value="Genomic_DNA"/>
</dbReference>
<gene>
    <name evidence="2" type="ORF">DWY69_14210</name>
    <name evidence="1" type="ORF">DXC51_17680</name>
</gene>
<evidence type="ECO:0000313" key="3">
    <source>
        <dbReference type="Proteomes" id="UP000260812"/>
    </source>
</evidence>
<proteinExistence type="predicted"/>
<evidence type="ECO:0000313" key="2">
    <source>
        <dbReference type="EMBL" id="RGE70999.1"/>
    </source>
</evidence>
<dbReference type="AlphaFoldDB" id="A0A3E3I1H1"/>
<protein>
    <submittedName>
        <fullName evidence="1">Uncharacterized protein</fullName>
    </submittedName>
</protein>
<dbReference type="GeneID" id="97988650"/>
<dbReference type="EMBL" id="QVLU01000012">
    <property type="protein sequence ID" value="RGE70999.1"/>
    <property type="molecule type" value="Genomic_DNA"/>
</dbReference>
<comment type="caution">
    <text evidence="1">The sequence shown here is derived from an EMBL/GenBank/DDBJ whole genome shotgun (WGS) entry which is preliminary data.</text>
</comment>
<evidence type="ECO:0000313" key="1">
    <source>
        <dbReference type="EMBL" id="RGE58319.1"/>
    </source>
</evidence>
<dbReference type="RefSeq" id="WP_021636492.1">
    <property type="nucleotide sequence ID" value="NZ_CALBAU010000424.1"/>
</dbReference>
<reference evidence="1 4" key="1">
    <citation type="submission" date="2018-08" db="EMBL/GenBank/DDBJ databases">
        <title>A genome reference for cultivated species of the human gut microbiota.</title>
        <authorList>
            <person name="Zou Y."/>
            <person name="Xue W."/>
            <person name="Luo G."/>
        </authorList>
    </citation>
    <scope>NUCLEOTIDE SEQUENCE [LARGE SCALE GENOMIC DNA]</scope>
    <source>
        <strain evidence="2 4">AF26-4BH</strain>
        <strain evidence="1">TF05-5AC</strain>
    </source>
</reference>
<accession>A0A3E3I1H1</accession>
<name>A0A3E3I1H1_9FIRM</name>